<dbReference type="SUPFAM" id="SSF53901">
    <property type="entry name" value="Thiolase-like"/>
    <property type="match status" value="2"/>
</dbReference>
<sequence>MALSGETLPSSSATMTSEQPKKLSGLSTERTLQVPAEGPASILAMDIAVPPTYYLQDTYPDYLFNLCNLNHKEALKAKFKFLCDKTGIRKRHMILTEEVLKANPEICTYMAPSLETRINMSVVEIPKLAQEAALKAIKIWGRPVSDITHLVFGTTSSLDMPGADLVLSKLLGLKPTIRRVMMYMGGCNGGAAVMRVAKDLAENNKGARVLAVCVESTILGYLAPNENEIDELVAAALTGDGGAALIVGSDPEQNERPLYEIKWAGETFLPNTEHAIVRRFTRAGLNSHLLKHVAGVIAANLPKFLTDVREVVGGPSWNEMFFALHTGGSALLNGVEASLNLTKDKMQATRNALSEYGNLQGASLLFALNEVRLRSEKLGSSTTGEGWDYGFLLGFGPGVTMEALYLKSCPR</sequence>
<dbReference type="Proteomes" id="UP001497512">
    <property type="component" value="Chromosome 19"/>
</dbReference>
<feature type="domain" description="Chalcone/stilbene synthase C-terminal" evidence="7">
    <location>
        <begin position="260"/>
        <end position="409"/>
    </location>
</feature>
<dbReference type="EMBL" id="OZ019911">
    <property type="protein sequence ID" value="CAK9213335.1"/>
    <property type="molecule type" value="Genomic_DNA"/>
</dbReference>
<evidence type="ECO:0000256" key="3">
    <source>
        <dbReference type="ARBA" id="ARBA00023315"/>
    </source>
</evidence>
<evidence type="ECO:0000259" key="6">
    <source>
        <dbReference type="Pfam" id="PF00195"/>
    </source>
</evidence>
<dbReference type="CDD" id="cd00831">
    <property type="entry name" value="CHS_like"/>
    <property type="match status" value="1"/>
</dbReference>
<dbReference type="Pfam" id="PF02797">
    <property type="entry name" value="Chal_sti_synt_C"/>
    <property type="match status" value="1"/>
</dbReference>
<dbReference type="PIRSF" id="PIRSF000451">
    <property type="entry name" value="PKS_III"/>
    <property type="match status" value="1"/>
</dbReference>
<dbReference type="Pfam" id="PF00195">
    <property type="entry name" value="Chal_sti_synt_N"/>
    <property type="match status" value="1"/>
</dbReference>
<feature type="region of interest" description="Disordered" evidence="5">
    <location>
        <begin position="1"/>
        <end position="28"/>
    </location>
</feature>
<evidence type="ECO:0000256" key="2">
    <source>
        <dbReference type="ARBA" id="ARBA00022679"/>
    </source>
</evidence>
<reference evidence="8" key="1">
    <citation type="submission" date="2024-02" db="EMBL/GenBank/DDBJ databases">
        <authorList>
            <consortium name="ELIXIR-Norway"/>
            <consortium name="Elixir Norway"/>
        </authorList>
    </citation>
    <scope>NUCLEOTIDE SEQUENCE</scope>
</reference>
<evidence type="ECO:0000259" key="7">
    <source>
        <dbReference type="Pfam" id="PF02797"/>
    </source>
</evidence>
<dbReference type="Gene3D" id="3.40.47.10">
    <property type="match status" value="2"/>
</dbReference>
<keyword evidence="2 4" id="KW-0808">Transferase</keyword>
<evidence type="ECO:0000313" key="8">
    <source>
        <dbReference type="EMBL" id="CAK9213335.1"/>
    </source>
</evidence>
<comment type="similarity">
    <text evidence="1 4">Belongs to the thiolase-like superfamily. Chalcone/stilbene synthases family.</text>
</comment>
<feature type="domain" description="Chalcone/stilbene synthase N-terminal" evidence="6">
    <location>
        <begin position="31"/>
        <end position="251"/>
    </location>
</feature>
<gene>
    <name evidence="8" type="ORF">CSSPTR1EN2_LOCUS11685</name>
</gene>
<proteinExistence type="inferred from homology"/>
<dbReference type="InterPro" id="IPR011141">
    <property type="entry name" value="Polyketide_synthase_type-III"/>
</dbReference>
<accession>A0ABP0U5R1</accession>
<name>A0ABP0U5R1_9BRYO</name>
<evidence type="ECO:0000256" key="5">
    <source>
        <dbReference type="SAM" id="MobiDB-lite"/>
    </source>
</evidence>
<evidence type="ECO:0000313" key="9">
    <source>
        <dbReference type="Proteomes" id="UP001497512"/>
    </source>
</evidence>
<protein>
    <recommendedName>
        <fullName evidence="10">Chalcone synthase</fullName>
    </recommendedName>
</protein>
<organism evidence="8 9">
    <name type="scientific">Sphagnum troendelagicum</name>
    <dbReference type="NCBI Taxonomy" id="128251"/>
    <lineage>
        <taxon>Eukaryota</taxon>
        <taxon>Viridiplantae</taxon>
        <taxon>Streptophyta</taxon>
        <taxon>Embryophyta</taxon>
        <taxon>Bryophyta</taxon>
        <taxon>Sphagnophytina</taxon>
        <taxon>Sphagnopsida</taxon>
        <taxon>Sphagnales</taxon>
        <taxon>Sphagnaceae</taxon>
        <taxon>Sphagnum</taxon>
    </lineage>
</organism>
<keyword evidence="3 4" id="KW-0012">Acyltransferase</keyword>
<evidence type="ECO:0000256" key="1">
    <source>
        <dbReference type="ARBA" id="ARBA00005531"/>
    </source>
</evidence>
<dbReference type="InterPro" id="IPR012328">
    <property type="entry name" value="Chalcone/stilbene_synt_C"/>
</dbReference>
<evidence type="ECO:0000256" key="4">
    <source>
        <dbReference type="RuleBase" id="RU003633"/>
    </source>
</evidence>
<keyword evidence="9" id="KW-1185">Reference proteome</keyword>
<evidence type="ECO:0008006" key="10">
    <source>
        <dbReference type="Google" id="ProtNLM"/>
    </source>
</evidence>
<dbReference type="InterPro" id="IPR001099">
    <property type="entry name" value="Chalcone/stilbene_synt_N"/>
</dbReference>
<dbReference type="InterPro" id="IPR016039">
    <property type="entry name" value="Thiolase-like"/>
</dbReference>
<feature type="compositionally biased region" description="Polar residues" evidence="5">
    <location>
        <begin position="7"/>
        <end position="18"/>
    </location>
</feature>
<dbReference type="PANTHER" id="PTHR11877:SF14">
    <property type="entry name" value="CHALCONE SYNTHASE"/>
    <property type="match status" value="1"/>
</dbReference>
<dbReference type="PANTHER" id="PTHR11877">
    <property type="entry name" value="HYDROXYMETHYLGLUTARYL-COA SYNTHASE"/>
    <property type="match status" value="1"/>
</dbReference>